<gene>
    <name evidence="1" type="ORF">M9H77_16494</name>
</gene>
<comment type="caution">
    <text evidence="1">The sequence shown here is derived from an EMBL/GenBank/DDBJ whole genome shotgun (WGS) entry which is preliminary data.</text>
</comment>
<evidence type="ECO:0000313" key="2">
    <source>
        <dbReference type="Proteomes" id="UP001060085"/>
    </source>
</evidence>
<proteinExistence type="predicted"/>
<reference evidence="2" key="1">
    <citation type="journal article" date="2023" name="Nat. Plants">
        <title>Single-cell RNA sequencing provides a high-resolution roadmap for understanding the multicellular compartmentation of specialized metabolism.</title>
        <authorList>
            <person name="Sun S."/>
            <person name="Shen X."/>
            <person name="Li Y."/>
            <person name="Li Y."/>
            <person name="Wang S."/>
            <person name="Li R."/>
            <person name="Zhang H."/>
            <person name="Shen G."/>
            <person name="Guo B."/>
            <person name="Wei J."/>
            <person name="Xu J."/>
            <person name="St-Pierre B."/>
            <person name="Chen S."/>
            <person name="Sun C."/>
        </authorList>
    </citation>
    <scope>NUCLEOTIDE SEQUENCE [LARGE SCALE GENOMIC DNA]</scope>
</reference>
<accession>A0ACC0B1X6</accession>
<dbReference type="EMBL" id="CM044704">
    <property type="protein sequence ID" value="KAI5666641.1"/>
    <property type="molecule type" value="Genomic_DNA"/>
</dbReference>
<sequence length="263" mass="30119">MGFSFKQEIRVRRQKLIMMTDLQTPTKQDPLTLAQRDSPSRTDQYVPTQTQIPVRSNSPSLSSLPTTQPSSSTNPTAWKSPPTDALQLLTLNVYQSGSPALNTVGLRFRRMSITCDGESFRFLSTKLFVNGIKGIGIRDGARGERKHTDGSISFIEHQFKRQVDLIERFSKSRYLEDLYKHQTRDKKGQCVDFHSEEFWKAEEETAAIDAPIPDDFQLMATISGRLSRRRLYQTVWRHLISEPRAVAPQLDCHPAIWKRHRGS</sequence>
<organism evidence="1 2">
    <name type="scientific">Catharanthus roseus</name>
    <name type="common">Madagascar periwinkle</name>
    <name type="synonym">Vinca rosea</name>
    <dbReference type="NCBI Taxonomy" id="4058"/>
    <lineage>
        <taxon>Eukaryota</taxon>
        <taxon>Viridiplantae</taxon>
        <taxon>Streptophyta</taxon>
        <taxon>Embryophyta</taxon>
        <taxon>Tracheophyta</taxon>
        <taxon>Spermatophyta</taxon>
        <taxon>Magnoliopsida</taxon>
        <taxon>eudicotyledons</taxon>
        <taxon>Gunneridae</taxon>
        <taxon>Pentapetalae</taxon>
        <taxon>asterids</taxon>
        <taxon>lamiids</taxon>
        <taxon>Gentianales</taxon>
        <taxon>Apocynaceae</taxon>
        <taxon>Rauvolfioideae</taxon>
        <taxon>Vinceae</taxon>
        <taxon>Catharanthinae</taxon>
        <taxon>Catharanthus</taxon>
    </lineage>
</organism>
<evidence type="ECO:0000313" key="1">
    <source>
        <dbReference type="EMBL" id="KAI5666641.1"/>
    </source>
</evidence>
<dbReference type="Proteomes" id="UP001060085">
    <property type="component" value="Linkage Group LG04"/>
</dbReference>
<protein>
    <submittedName>
        <fullName evidence="1">Uncharacterized protein</fullName>
    </submittedName>
</protein>
<keyword evidence="2" id="KW-1185">Reference proteome</keyword>
<name>A0ACC0B1X6_CATRO</name>